<dbReference type="EMBL" id="JAFJYH010000180">
    <property type="protein sequence ID" value="KAG4416604.1"/>
    <property type="molecule type" value="Genomic_DNA"/>
</dbReference>
<dbReference type="SUPFAM" id="SSF50494">
    <property type="entry name" value="Trypsin-like serine proteases"/>
    <property type="match status" value="1"/>
</dbReference>
<dbReference type="InterPro" id="IPR043504">
    <property type="entry name" value="Peptidase_S1_PA_chymotrypsin"/>
</dbReference>
<dbReference type="OrthoDB" id="5424209at2759"/>
<dbReference type="Proteomes" id="UP000664132">
    <property type="component" value="Unassembled WGS sequence"/>
</dbReference>
<keyword evidence="2" id="KW-1185">Reference proteome</keyword>
<reference evidence="1" key="1">
    <citation type="submission" date="2021-02" db="EMBL/GenBank/DDBJ databases">
        <title>Genome sequence Cadophora malorum strain M34.</title>
        <authorList>
            <person name="Stefanovic E."/>
            <person name="Vu D."/>
            <person name="Scully C."/>
            <person name="Dijksterhuis J."/>
            <person name="Roader J."/>
            <person name="Houbraken J."/>
        </authorList>
    </citation>
    <scope>NUCLEOTIDE SEQUENCE</scope>
    <source>
        <strain evidence="1">M34</strain>
    </source>
</reference>
<evidence type="ECO:0000313" key="1">
    <source>
        <dbReference type="EMBL" id="KAG4416604.1"/>
    </source>
</evidence>
<name>A0A8H7TB28_9HELO</name>
<protein>
    <submittedName>
        <fullName evidence="1">Uncharacterized protein</fullName>
    </submittedName>
</protein>
<dbReference type="Gene3D" id="2.40.10.10">
    <property type="entry name" value="Trypsin-like serine proteases"/>
    <property type="match status" value="1"/>
</dbReference>
<comment type="caution">
    <text evidence="1">The sequence shown here is derived from an EMBL/GenBank/DDBJ whole genome shotgun (WGS) entry which is preliminary data.</text>
</comment>
<proteinExistence type="predicted"/>
<dbReference type="AlphaFoldDB" id="A0A8H7TB28"/>
<accession>A0A8H7TB28</accession>
<dbReference type="InterPro" id="IPR009003">
    <property type="entry name" value="Peptidase_S1_PA"/>
</dbReference>
<sequence length="568" mass="63182">MNTINAAGIKRRRQISSEFSASSSTSVSESPPTADLMSIEEFMHHKDAYRVAPTYQITTPWPFRQGPPTTVGEDVFANEEITIRGLLNDLKVEPASIVMRSIWPKGAQAEAQDCLIVDTKDEQPITWVKAAVEIHRLLMKTNLKSQPFKVEIRNTNKMYADVSSALHNDESLLGYIADVKNELKKVINQKLPNAWASLAFHMRSGKFNHGEERPTAIVYVKPGSKFRFASIEQQLVDSTRSTKFPNVHLNIEITPGEVLLADPPHDPSLPRPQKYMLLKSTMPKNGVSIGLTGPDNAVESGSLGGWLKLTHKRTGKEHLGWTTCYHCVEKGDPDGKDDNDVSGIGLHDIHASLVPDIGLVWPSQYDSNYSMKLLQQMAKDNVASQTHLKCIEVLKQLEANGAFGKVRFASGHDVRTPKGARLDWAFVESPGSIQQNAPPEKLTQQQLREIEYEPTPSQRVTSWRAPKVGEWVIRSGRTSLRQGTINRVGRSIKWENRPESEEMEVVGIDDEFGDAGDSGSWVLDQRFNLVGVMFGVDSRGSENCGVITPIQDLIEDIEKRTGCIVTLP</sequence>
<evidence type="ECO:0000313" key="2">
    <source>
        <dbReference type="Proteomes" id="UP000664132"/>
    </source>
</evidence>
<gene>
    <name evidence="1" type="ORF">IFR04_010247</name>
</gene>
<organism evidence="1 2">
    <name type="scientific">Cadophora malorum</name>
    <dbReference type="NCBI Taxonomy" id="108018"/>
    <lineage>
        <taxon>Eukaryota</taxon>
        <taxon>Fungi</taxon>
        <taxon>Dikarya</taxon>
        <taxon>Ascomycota</taxon>
        <taxon>Pezizomycotina</taxon>
        <taxon>Leotiomycetes</taxon>
        <taxon>Helotiales</taxon>
        <taxon>Ploettnerulaceae</taxon>
        <taxon>Cadophora</taxon>
    </lineage>
</organism>